<dbReference type="Proteomes" id="UP001163603">
    <property type="component" value="Chromosome 11"/>
</dbReference>
<name>A0ACC0XMH9_9ROSI</name>
<organism evidence="1 2">
    <name type="scientific">Pistacia integerrima</name>
    <dbReference type="NCBI Taxonomy" id="434235"/>
    <lineage>
        <taxon>Eukaryota</taxon>
        <taxon>Viridiplantae</taxon>
        <taxon>Streptophyta</taxon>
        <taxon>Embryophyta</taxon>
        <taxon>Tracheophyta</taxon>
        <taxon>Spermatophyta</taxon>
        <taxon>Magnoliopsida</taxon>
        <taxon>eudicotyledons</taxon>
        <taxon>Gunneridae</taxon>
        <taxon>Pentapetalae</taxon>
        <taxon>rosids</taxon>
        <taxon>malvids</taxon>
        <taxon>Sapindales</taxon>
        <taxon>Anacardiaceae</taxon>
        <taxon>Pistacia</taxon>
    </lineage>
</organism>
<protein>
    <submittedName>
        <fullName evidence="1">Uncharacterized protein</fullName>
    </submittedName>
</protein>
<sequence length="1026" mass="114113">MVRRPSSVTAEVLLTAFFGSAFYKLTLNSTSVQLCNLAPENSGLAGEKITSSRRLEESVDLFLQVDHLGLAPTETPLELQPIQSMDYRSELKKNSRDQPSTETSDKTKLPQANQKIELPDRFKLERHNLSYADLHHEVTKNMKDFSPKSSGNRQKQRIDRNGNEEDELVKYMSSVPSYLEQGKNPQEKVLNFGVLDWDRLEKWQCSHKQMPHKGGRSSISSSNFSSTSSTDASSSRSSSGYSSSPPGQKTRRSSLQFHLMSAPMEGHSQAVKSFGESVQRFPDIKDAQSNNLNEQGKFIRTEKPFGKNKVDILEECKKKNSDPKIDRQSGTLANGVKYEVSSSNKLKMKTQDCQFMKKAEKLQERNTDVVEQDVLGKHKPVVLLLPRDHPKNDLSGVSSLSNTTKMIGQRPAEDRRRSFSERPKDAELVFDFPHSSPLPGKVGISEHLQMKRPSSTDAKIDNFSSERSHQARSSAETGICRSRDRNLEDRKSSVTINKSTSSVPSVGLDPKRNKLAPEKVRSSSPFRRLSFSLSKISKNSSSKEASALQQSNSTYVSAHSGSENAVVFSCLETSCSDKINSTNKARSSPLRRLLDPILKPKAANCHNIGDPLPKDSMSKARASKNSDERPYSSSVVAQSGRVKTDVARCRTIDVNDSLQEKQHGSQAVQALLRVVVKNGQPLFTFAVDNERDILAATMKKLSTSRKEDYSCCYTFFTIQEVRKKNGRWLNQGSKGQNHDFIPNVVAQMKVCGSHFSRLTRENNLNLFSVRDFVLSSVELRQTDQQTSDFEPNDELAAIVVKIPLKISSSSLISGYQGSMQKDLTEVRLKDYLPEVTFDSDSGKKVQNWPFVGGQDISATVIFPSGVHTLPQKGGPSSLIQRWKTGGSCDCGGWDLGCKLRVLANRNQLAKKEGSSDACSSAHQFELFSEGGQEKHPFFSLAPCKEGIYSVEFNSSLTLLQAFSICIAVLDCRKPCEFSESRNIFEQKAYGETVLVQNDGTRVSDQNEGEVPARYLSYPPHSPVGRV</sequence>
<accession>A0ACC0XMH9</accession>
<reference evidence="2" key="1">
    <citation type="journal article" date="2023" name="G3 (Bethesda)">
        <title>Genome assembly and association tests identify interacting loci associated with vigor, precocity, and sex in interspecific pistachio rootstocks.</title>
        <authorList>
            <person name="Palmer W."/>
            <person name="Jacygrad E."/>
            <person name="Sagayaradj S."/>
            <person name="Cavanaugh K."/>
            <person name="Han R."/>
            <person name="Bertier L."/>
            <person name="Beede B."/>
            <person name="Kafkas S."/>
            <person name="Golino D."/>
            <person name="Preece J."/>
            <person name="Michelmore R."/>
        </authorList>
    </citation>
    <scope>NUCLEOTIDE SEQUENCE [LARGE SCALE GENOMIC DNA]</scope>
</reference>
<comment type="caution">
    <text evidence="1">The sequence shown here is derived from an EMBL/GenBank/DDBJ whole genome shotgun (WGS) entry which is preliminary data.</text>
</comment>
<evidence type="ECO:0000313" key="1">
    <source>
        <dbReference type="EMBL" id="KAJ0020471.1"/>
    </source>
</evidence>
<proteinExistence type="predicted"/>
<dbReference type="EMBL" id="CM047746">
    <property type="protein sequence ID" value="KAJ0020471.1"/>
    <property type="molecule type" value="Genomic_DNA"/>
</dbReference>
<evidence type="ECO:0000313" key="2">
    <source>
        <dbReference type="Proteomes" id="UP001163603"/>
    </source>
</evidence>
<keyword evidence="2" id="KW-1185">Reference proteome</keyword>
<gene>
    <name evidence="1" type="ORF">Pint_32649</name>
</gene>